<protein>
    <submittedName>
        <fullName evidence="1">Uncharacterized protein</fullName>
    </submittedName>
</protein>
<dbReference type="Proteomes" id="UP000308600">
    <property type="component" value="Unassembled WGS sequence"/>
</dbReference>
<organism evidence="1 2">
    <name type="scientific">Pluteus cervinus</name>
    <dbReference type="NCBI Taxonomy" id="181527"/>
    <lineage>
        <taxon>Eukaryota</taxon>
        <taxon>Fungi</taxon>
        <taxon>Dikarya</taxon>
        <taxon>Basidiomycota</taxon>
        <taxon>Agaricomycotina</taxon>
        <taxon>Agaricomycetes</taxon>
        <taxon>Agaricomycetidae</taxon>
        <taxon>Agaricales</taxon>
        <taxon>Pluteineae</taxon>
        <taxon>Pluteaceae</taxon>
        <taxon>Pluteus</taxon>
    </lineage>
</organism>
<keyword evidence="2" id="KW-1185">Reference proteome</keyword>
<gene>
    <name evidence="1" type="ORF">BDN72DRAFT_907467</name>
</gene>
<reference evidence="1 2" key="1">
    <citation type="journal article" date="2019" name="Nat. Ecol. Evol.">
        <title>Megaphylogeny resolves global patterns of mushroom evolution.</title>
        <authorList>
            <person name="Varga T."/>
            <person name="Krizsan K."/>
            <person name="Foldi C."/>
            <person name="Dima B."/>
            <person name="Sanchez-Garcia M."/>
            <person name="Sanchez-Ramirez S."/>
            <person name="Szollosi G.J."/>
            <person name="Szarkandi J.G."/>
            <person name="Papp V."/>
            <person name="Albert L."/>
            <person name="Andreopoulos W."/>
            <person name="Angelini C."/>
            <person name="Antonin V."/>
            <person name="Barry K.W."/>
            <person name="Bougher N.L."/>
            <person name="Buchanan P."/>
            <person name="Buyck B."/>
            <person name="Bense V."/>
            <person name="Catcheside P."/>
            <person name="Chovatia M."/>
            <person name="Cooper J."/>
            <person name="Damon W."/>
            <person name="Desjardin D."/>
            <person name="Finy P."/>
            <person name="Geml J."/>
            <person name="Haridas S."/>
            <person name="Hughes K."/>
            <person name="Justo A."/>
            <person name="Karasinski D."/>
            <person name="Kautmanova I."/>
            <person name="Kiss B."/>
            <person name="Kocsube S."/>
            <person name="Kotiranta H."/>
            <person name="LaButti K.M."/>
            <person name="Lechner B.E."/>
            <person name="Liimatainen K."/>
            <person name="Lipzen A."/>
            <person name="Lukacs Z."/>
            <person name="Mihaltcheva S."/>
            <person name="Morgado L.N."/>
            <person name="Niskanen T."/>
            <person name="Noordeloos M.E."/>
            <person name="Ohm R.A."/>
            <person name="Ortiz-Santana B."/>
            <person name="Ovrebo C."/>
            <person name="Racz N."/>
            <person name="Riley R."/>
            <person name="Savchenko A."/>
            <person name="Shiryaev A."/>
            <person name="Soop K."/>
            <person name="Spirin V."/>
            <person name="Szebenyi C."/>
            <person name="Tomsovsky M."/>
            <person name="Tulloss R.E."/>
            <person name="Uehling J."/>
            <person name="Grigoriev I.V."/>
            <person name="Vagvolgyi C."/>
            <person name="Papp T."/>
            <person name="Martin F.M."/>
            <person name="Miettinen O."/>
            <person name="Hibbett D.S."/>
            <person name="Nagy L.G."/>
        </authorList>
    </citation>
    <scope>NUCLEOTIDE SEQUENCE [LARGE SCALE GENOMIC DNA]</scope>
    <source>
        <strain evidence="1 2">NL-1719</strain>
    </source>
</reference>
<name>A0ACD2ZXC9_9AGAR</name>
<proteinExistence type="predicted"/>
<accession>A0ACD2ZXC9</accession>
<dbReference type="EMBL" id="ML210025">
    <property type="protein sequence ID" value="TFK57815.1"/>
    <property type="molecule type" value="Genomic_DNA"/>
</dbReference>
<sequence length="172" mass="18196">MTANTPDVGTDEGRVHTPSSKDDASPIAETEKGSGREKQPRKAAAKSPPANGQPAPLVTRPAPPVTRPAPVIPLTTHVNPSPPQPKGRKSPRKRPLDADDVTPPGEGEVPLTTGVDPSPPPPKGKKSPQKRALEVDDVPPPGDGTSKRPRRQVSKPIRRDAVVSYATRSKRP</sequence>
<evidence type="ECO:0000313" key="2">
    <source>
        <dbReference type="Proteomes" id="UP000308600"/>
    </source>
</evidence>
<evidence type="ECO:0000313" key="1">
    <source>
        <dbReference type="EMBL" id="TFK57815.1"/>
    </source>
</evidence>